<dbReference type="Gene3D" id="1.10.238.10">
    <property type="entry name" value="EF-hand"/>
    <property type="match status" value="2"/>
</dbReference>
<dbReference type="FunFam" id="1.10.238.10:FF:000181">
    <property type="entry name" value="CALML5 isoform 1"/>
    <property type="match status" value="1"/>
</dbReference>
<evidence type="ECO:0000313" key="5">
    <source>
        <dbReference type="EMBL" id="KAL3874530.1"/>
    </source>
</evidence>
<evidence type="ECO:0000313" key="6">
    <source>
        <dbReference type="Proteomes" id="UP001634394"/>
    </source>
</evidence>
<sequence>MAQGLTKEQIEEYREAFNLFDKDGSGHITTEELGVVMRSLGQKPTQEELEQMIKEVDKNGNGTVEFSEFVAMMGRMMSSEDKEENLLDAFKSFDRDGNGMISREELKQALISLGDQPTDQQVADMMDEVDLNGDGYINYEEFLKIMDFK</sequence>
<dbReference type="EMBL" id="JBJQND010000006">
    <property type="protein sequence ID" value="KAL3874530.1"/>
    <property type="molecule type" value="Genomic_DNA"/>
</dbReference>
<keyword evidence="2" id="KW-0677">Repeat</keyword>
<evidence type="ECO:0000256" key="1">
    <source>
        <dbReference type="ARBA" id="ARBA00022723"/>
    </source>
</evidence>
<keyword evidence="3" id="KW-0106">Calcium</keyword>
<feature type="domain" description="EF-hand" evidence="4">
    <location>
        <begin position="44"/>
        <end position="79"/>
    </location>
</feature>
<dbReference type="InterPro" id="IPR050230">
    <property type="entry name" value="CALM/Myosin/TropC-like"/>
</dbReference>
<feature type="domain" description="EF-hand" evidence="4">
    <location>
        <begin position="81"/>
        <end position="116"/>
    </location>
</feature>
<dbReference type="PROSITE" id="PS00018">
    <property type="entry name" value="EF_HAND_1"/>
    <property type="match status" value="4"/>
</dbReference>
<dbReference type="AlphaFoldDB" id="A0ABD3WM11"/>
<dbReference type="InterPro" id="IPR018247">
    <property type="entry name" value="EF_Hand_1_Ca_BS"/>
</dbReference>
<dbReference type="Pfam" id="PF13499">
    <property type="entry name" value="EF-hand_7"/>
    <property type="match status" value="2"/>
</dbReference>
<dbReference type="InterPro" id="IPR011992">
    <property type="entry name" value="EF-hand-dom_pair"/>
</dbReference>
<proteinExistence type="predicted"/>
<comment type="caution">
    <text evidence="5">The sequence shown here is derived from an EMBL/GenBank/DDBJ whole genome shotgun (WGS) entry which is preliminary data.</text>
</comment>
<gene>
    <name evidence="5" type="ORF">ACJMK2_037535</name>
</gene>
<dbReference type="SUPFAM" id="SSF47473">
    <property type="entry name" value="EF-hand"/>
    <property type="match status" value="1"/>
</dbReference>
<name>A0ABD3WM11_SINWO</name>
<dbReference type="GO" id="GO:0046872">
    <property type="term" value="F:metal ion binding"/>
    <property type="evidence" value="ECO:0007669"/>
    <property type="project" value="UniProtKB-KW"/>
</dbReference>
<dbReference type="PROSITE" id="PS50222">
    <property type="entry name" value="EF_HAND_2"/>
    <property type="match status" value="4"/>
</dbReference>
<keyword evidence="6" id="KW-1185">Reference proteome</keyword>
<feature type="domain" description="EF-hand" evidence="4">
    <location>
        <begin position="117"/>
        <end position="149"/>
    </location>
</feature>
<feature type="domain" description="EF-hand" evidence="4">
    <location>
        <begin position="8"/>
        <end position="43"/>
    </location>
</feature>
<accession>A0ABD3WM11</accession>
<reference evidence="5 6" key="1">
    <citation type="submission" date="2024-11" db="EMBL/GenBank/DDBJ databases">
        <title>Chromosome-level genome assembly of the freshwater bivalve Anodonta woodiana.</title>
        <authorList>
            <person name="Chen X."/>
        </authorList>
    </citation>
    <scope>NUCLEOTIDE SEQUENCE [LARGE SCALE GENOMIC DNA]</scope>
    <source>
        <strain evidence="5">MN2024</strain>
        <tissue evidence="5">Gills</tissue>
    </source>
</reference>
<evidence type="ECO:0000256" key="3">
    <source>
        <dbReference type="ARBA" id="ARBA00022837"/>
    </source>
</evidence>
<dbReference type="PANTHER" id="PTHR23048:SF0">
    <property type="entry name" value="CALMODULIN LIKE 3"/>
    <property type="match status" value="1"/>
</dbReference>
<keyword evidence="1" id="KW-0479">Metal-binding</keyword>
<dbReference type="InterPro" id="IPR002048">
    <property type="entry name" value="EF_hand_dom"/>
</dbReference>
<dbReference type="FunFam" id="1.10.238.10:FF:000251">
    <property type="entry name" value="Calmodulin-related protein 97A"/>
    <property type="match status" value="1"/>
</dbReference>
<protein>
    <recommendedName>
        <fullName evidence="4">EF-hand domain-containing protein</fullName>
    </recommendedName>
</protein>
<organism evidence="5 6">
    <name type="scientific">Sinanodonta woodiana</name>
    <name type="common">Chinese pond mussel</name>
    <name type="synonym">Anodonta woodiana</name>
    <dbReference type="NCBI Taxonomy" id="1069815"/>
    <lineage>
        <taxon>Eukaryota</taxon>
        <taxon>Metazoa</taxon>
        <taxon>Spiralia</taxon>
        <taxon>Lophotrochozoa</taxon>
        <taxon>Mollusca</taxon>
        <taxon>Bivalvia</taxon>
        <taxon>Autobranchia</taxon>
        <taxon>Heteroconchia</taxon>
        <taxon>Palaeoheterodonta</taxon>
        <taxon>Unionida</taxon>
        <taxon>Unionoidea</taxon>
        <taxon>Unionidae</taxon>
        <taxon>Unioninae</taxon>
        <taxon>Sinanodonta</taxon>
    </lineage>
</organism>
<dbReference type="PANTHER" id="PTHR23048">
    <property type="entry name" value="MYOSIN LIGHT CHAIN 1, 3"/>
    <property type="match status" value="1"/>
</dbReference>
<evidence type="ECO:0000256" key="2">
    <source>
        <dbReference type="ARBA" id="ARBA00022737"/>
    </source>
</evidence>
<dbReference type="CDD" id="cd00051">
    <property type="entry name" value="EFh"/>
    <property type="match status" value="2"/>
</dbReference>
<evidence type="ECO:0000259" key="4">
    <source>
        <dbReference type="PROSITE" id="PS50222"/>
    </source>
</evidence>
<dbReference type="SMART" id="SM00054">
    <property type="entry name" value="EFh"/>
    <property type="match status" value="4"/>
</dbReference>
<dbReference type="Proteomes" id="UP001634394">
    <property type="component" value="Unassembled WGS sequence"/>
</dbReference>